<dbReference type="InterPro" id="IPR005021">
    <property type="entry name" value="Terminase_largesu-like"/>
</dbReference>
<dbReference type="Pfam" id="PF03354">
    <property type="entry name" value="TerL_ATPase"/>
    <property type="match status" value="1"/>
</dbReference>
<sequence>MNNFILDRKSTVDDAIEYARKVVNGDLVAAEYIKKQAAVFLEDIEKTQFESGFRWKFDAGLASHVINYCQLLNFVEGAQAGTNIILQPWQAFLLANLYGWVDKQDIEIRRFTRAIVLVARGSGKSTLLGALALYELIYAPMGSQIVTIATKKDQAELVWDMSDRMQQTSDPRLTPGYKKLTNKISNTEKWNRYTALSNKSERQDGLAVRLGIADESAAIKDDNLFNVVLSSMSKPKSPQFIHITTGQPGAENGFFYGQLDYAKKVLDGILEDERIFCLAYQIDAGDDWQDIANVIKAQPNLGVSASIEYYKEHLEQAKVIQSIAANYRTKYLNEFISTTDSWIDINSWNKNRGKIDKTLPCYLGLDLGATDDLVAVSAAYGPDSNGRFHFDSTCFVPEAAFREAPKHVRPIYSAGVESGKLIVTEGQVRDDAAIREYIRNLSQTHEIREICYDDWSALTLVNQLQEDGYEMVNIPQNMKALSPITKEVEIKVKNGEVIHDGDTFLAWQLSNCEVYTDLNENIKVRKGRDRACKIDAIIAFLMAMTRANINKPKSEFSWFIPE</sequence>
<dbReference type="KEGG" id="rmb:K529_015455"/>
<feature type="domain" description="Terminase large subunit-like ATPase" evidence="1">
    <location>
        <begin position="88"/>
        <end position="263"/>
    </location>
</feature>
<evidence type="ECO:0000313" key="3">
    <source>
        <dbReference type="EMBL" id="ANP42175.1"/>
    </source>
</evidence>
<dbReference type="PANTHER" id="PTHR41287:SF1">
    <property type="entry name" value="PROTEIN YMFN"/>
    <property type="match status" value="1"/>
</dbReference>
<accession>A0A1B1A6H9</accession>
<proteinExistence type="predicted"/>
<name>A0A1B1A6H9_9RHOB</name>
<organism evidence="3 4">
    <name type="scientific">Tritonibacter mobilis F1926</name>
    <dbReference type="NCBI Taxonomy" id="1265309"/>
    <lineage>
        <taxon>Bacteria</taxon>
        <taxon>Pseudomonadati</taxon>
        <taxon>Pseudomonadota</taxon>
        <taxon>Alphaproteobacteria</taxon>
        <taxon>Rhodobacterales</taxon>
        <taxon>Paracoccaceae</taxon>
        <taxon>Tritonibacter</taxon>
    </lineage>
</organism>
<evidence type="ECO:0000313" key="4">
    <source>
        <dbReference type="Proteomes" id="UP000013243"/>
    </source>
</evidence>
<keyword evidence="3" id="KW-0614">Plasmid</keyword>
<evidence type="ECO:0000259" key="2">
    <source>
        <dbReference type="Pfam" id="PF20441"/>
    </source>
</evidence>
<geneLocation type="plasmid" evidence="3 4">
    <name>unnamed1</name>
</geneLocation>
<protein>
    <recommendedName>
        <fullName evidence="5">Terminase</fullName>
    </recommendedName>
</protein>
<dbReference type="PANTHER" id="PTHR41287">
    <property type="match status" value="1"/>
</dbReference>
<dbReference type="GO" id="GO:0004519">
    <property type="term" value="F:endonuclease activity"/>
    <property type="evidence" value="ECO:0007669"/>
    <property type="project" value="InterPro"/>
</dbReference>
<dbReference type="InterPro" id="IPR046461">
    <property type="entry name" value="TerL_ATPase"/>
</dbReference>
<dbReference type="EMBL" id="CP015231">
    <property type="protein sequence ID" value="ANP42175.1"/>
    <property type="molecule type" value="Genomic_DNA"/>
</dbReference>
<dbReference type="Gene3D" id="3.40.50.300">
    <property type="entry name" value="P-loop containing nucleotide triphosphate hydrolases"/>
    <property type="match status" value="1"/>
</dbReference>
<feature type="domain" description="Terminase large subunit-like endonuclease" evidence="2">
    <location>
        <begin position="272"/>
        <end position="548"/>
    </location>
</feature>
<dbReference type="InterPro" id="IPR027417">
    <property type="entry name" value="P-loop_NTPase"/>
</dbReference>
<dbReference type="Pfam" id="PF20441">
    <property type="entry name" value="TerL_nuclease"/>
    <property type="match status" value="1"/>
</dbReference>
<dbReference type="Proteomes" id="UP000013243">
    <property type="component" value="Plasmid unnamed1"/>
</dbReference>
<dbReference type="AlphaFoldDB" id="A0A1B1A6H9"/>
<dbReference type="OrthoDB" id="9760250at2"/>
<dbReference type="GeneID" id="28251260"/>
<gene>
    <name evidence="3" type="ORF">K529_015455</name>
</gene>
<dbReference type="InterPro" id="IPR046462">
    <property type="entry name" value="TerL_nuclease"/>
</dbReference>
<dbReference type="RefSeq" id="WP_005613709.1">
    <property type="nucleotide sequence ID" value="NZ_CP015231.1"/>
</dbReference>
<reference evidence="3 4" key="1">
    <citation type="journal article" date="2016" name="ISME J.">
        <title>Global occurrence and heterogeneity of the Roseobacter-clade species Ruegeria mobilis.</title>
        <authorList>
            <person name="Sonnenschein E."/>
            <person name="Gram L."/>
        </authorList>
    </citation>
    <scope>NUCLEOTIDE SEQUENCE [LARGE SCALE GENOMIC DNA]</scope>
    <source>
        <strain evidence="3 4">F1926</strain>
        <plasmid evidence="3 4">unnamed1</plasmid>
    </source>
</reference>
<evidence type="ECO:0008006" key="5">
    <source>
        <dbReference type="Google" id="ProtNLM"/>
    </source>
</evidence>
<evidence type="ECO:0000259" key="1">
    <source>
        <dbReference type="Pfam" id="PF03354"/>
    </source>
</evidence>